<dbReference type="CDD" id="cd09994">
    <property type="entry name" value="HDAC_AcuC_like"/>
    <property type="match status" value="1"/>
</dbReference>
<feature type="domain" description="Histone deacetylase" evidence="5">
    <location>
        <begin position="22"/>
        <end position="305"/>
    </location>
</feature>
<dbReference type="SUPFAM" id="SSF52768">
    <property type="entry name" value="Arginase/deacetylase"/>
    <property type="match status" value="1"/>
</dbReference>
<evidence type="ECO:0000256" key="2">
    <source>
        <dbReference type="ARBA" id="ARBA00005947"/>
    </source>
</evidence>
<keyword evidence="7" id="KW-1185">Reference proteome</keyword>
<dbReference type="OrthoDB" id="9808367at2"/>
<evidence type="ECO:0000256" key="3">
    <source>
        <dbReference type="ARBA" id="ARBA00020218"/>
    </source>
</evidence>
<dbReference type="Proteomes" id="UP000076400">
    <property type="component" value="Unassembled WGS sequence"/>
</dbReference>
<comment type="similarity">
    <text evidence="2">Belongs to the histone deacetylase family.</text>
</comment>
<evidence type="ECO:0000313" key="6">
    <source>
        <dbReference type="EMBL" id="KZD05862.1"/>
    </source>
</evidence>
<comment type="caution">
    <text evidence="6">The sequence shown here is derived from an EMBL/GenBank/DDBJ whole genome shotgun (WGS) entry which is preliminary data.</text>
</comment>
<dbReference type="InterPro" id="IPR003085">
    <property type="entry name" value="AcuC"/>
</dbReference>
<reference evidence="6 7" key="1">
    <citation type="submission" date="2015-12" db="EMBL/GenBank/DDBJ databases">
        <title>Genome sequence of Oceanibaculum pacificum MCCC 1A02656.</title>
        <authorList>
            <person name="Lu L."/>
            <person name="Lai Q."/>
            <person name="Shao Z."/>
            <person name="Qian P."/>
        </authorList>
    </citation>
    <scope>NUCLEOTIDE SEQUENCE [LARGE SCALE GENOMIC DNA]</scope>
    <source>
        <strain evidence="6 7">MCCC 1A02656</strain>
    </source>
</reference>
<keyword evidence="4" id="KW-0006">Acetoin catabolism</keyword>
<protein>
    <recommendedName>
        <fullName evidence="3">Acetoin utilization protein AcuC</fullName>
    </recommendedName>
</protein>
<dbReference type="Pfam" id="PF00850">
    <property type="entry name" value="Hist_deacetyl"/>
    <property type="match status" value="1"/>
</dbReference>
<evidence type="ECO:0000313" key="7">
    <source>
        <dbReference type="Proteomes" id="UP000076400"/>
    </source>
</evidence>
<sequence length="368" mass="40695">MTNFPILLGSEVYRNSVYGRKHPLSIPRVASTLDLIRSLGWWDERRYRPVEPATKAQLIRYHAPDYVDAVMRAEATRSVPPEDQERYNIGRNGNPVFPEIFRRPATSCAASILAANLLREGGVVHNPAGGTHHGQRDRASGFCYFNDPVLGILAMLDQGLGRVLYVDLDAHHGDGVQDAFHDEDRVLTVSIHEEGRWPRTGALADRAGGVARNLPVPEGFNDDELAYLVEEAVLPLAQRFQPQAVVLQCGCDGLEEDPQSRLSLSNRAIWRAVDLLCRTAPRALVLGGGGYNPWAVARCWAGIWGGLNGHEREIDLPPDAQSVLREIEWNHSRGRNPPAHWFTTLADAPRPGPIRDAIRQAAATVLTD</sequence>
<accession>A0A154VWZ7</accession>
<dbReference type="PANTHER" id="PTHR10625">
    <property type="entry name" value="HISTONE DEACETYLASE HDAC1-RELATED"/>
    <property type="match status" value="1"/>
</dbReference>
<dbReference type="RefSeq" id="WP_067557984.1">
    <property type="nucleotide sequence ID" value="NZ_LPXN01000127.1"/>
</dbReference>
<dbReference type="InterPro" id="IPR000286">
    <property type="entry name" value="HDACs"/>
</dbReference>
<dbReference type="UniPathway" id="UPA00040"/>
<evidence type="ECO:0000256" key="1">
    <source>
        <dbReference type="ARBA" id="ARBA00005101"/>
    </source>
</evidence>
<dbReference type="InterPro" id="IPR023801">
    <property type="entry name" value="His_deacetylse_dom"/>
</dbReference>
<comment type="pathway">
    <text evidence="1">Ketone degradation; acetoin degradation.</text>
</comment>
<dbReference type="InterPro" id="IPR037138">
    <property type="entry name" value="His_deacetylse_dom_sf"/>
</dbReference>
<dbReference type="InterPro" id="IPR023696">
    <property type="entry name" value="Ureohydrolase_dom_sf"/>
</dbReference>
<organism evidence="6 7">
    <name type="scientific">Oceanibaculum pacificum</name>
    <dbReference type="NCBI Taxonomy" id="580166"/>
    <lineage>
        <taxon>Bacteria</taxon>
        <taxon>Pseudomonadati</taxon>
        <taxon>Pseudomonadota</taxon>
        <taxon>Alphaproteobacteria</taxon>
        <taxon>Rhodospirillales</taxon>
        <taxon>Oceanibaculaceae</taxon>
        <taxon>Oceanibaculum</taxon>
    </lineage>
</organism>
<dbReference type="STRING" id="580166.AUP43_02825"/>
<dbReference type="Gene3D" id="3.40.800.20">
    <property type="entry name" value="Histone deacetylase domain"/>
    <property type="match status" value="1"/>
</dbReference>
<dbReference type="AlphaFoldDB" id="A0A154VWZ7"/>
<gene>
    <name evidence="6" type="ORF">AUP43_02825</name>
</gene>
<dbReference type="GO" id="GO:0045150">
    <property type="term" value="P:acetoin catabolic process"/>
    <property type="evidence" value="ECO:0007669"/>
    <property type="project" value="UniProtKB-UniPathway"/>
</dbReference>
<evidence type="ECO:0000256" key="4">
    <source>
        <dbReference type="ARBA" id="ARBA00022627"/>
    </source>
</evidence>
<dbReference type="GO" id="GO:0004407">
    <property type="term" value="F:histone deacetylase activity"/>
    <property type="evidence" value="ECO:0007669"/>
    <property type="project" value="TreeGrafter"/>
</dbReference>
<name>A0A154VWZ7_9PROT</name>
<evidence type="ECO:0000259" key="5">
    <source>
        <dbReference type="Pfam" id="PF00850"/>
    </source>
</evidence>
<dbReference type="PANTHER" id="PTHR10625:SF10">
    <property type="entry name" value="HISTONE DEACETYLASE HDAC1"/>
    <property type="match status" value="1"/>
</dbReference>
<proteinExistence type="inferred from homology"/>
<dbReference type="PRINTS" id="PR01270">
    <property type="entry name" value="HDASUPER"/>
</dbReference>
<dbReference type="EMBL" id="LPXN01000127">
    <property type="protein sequence ID" value="KZD05862.1"/>
    <property type="molecule type" value="Genomic_DNA"/>
</dbReference>
<dbReference type="GO" id="GO:0040029">
    <property type="term" value="P:epigenetic regulation of gene expression"/>
    <property type="evidence" value="ECO:0007669"/>
    <property type="project" value="TreeGrafter"/>
</dbReference>